<dbReference type="InterPro" id="IPR050219">
    <property type="entry name" value="DnaG_primase"/>
</dbReference>
<keyword evidence="4 12" id="KW-0548">Nucleotidyltransferase</keyword>
<evidence type="ECO:0000256" key="13">
    <source>
        <dbReference type="PIRNR" id="PIRNR002811"/>
    </source>
</evidence>
<evidence type="ECO:0000256" key="2">
    <source>
        <dbReference type="ARBA" id="ARBA00022515"/>
    </source>
</evidence>
<dbReference type="GO" id="GO:0000428">
    <property type="term" value="C:DNA-directed RNA polymerase complex"/>
    <property type="evidence" value="ECO:0007669"/>
    <property type="project" value="UniProtKB-KW"/>
</dbReference>
<feature type="domain" description="Toprim" evidence="15">
    <location>
        <begin position="261"/>
        <end position="343"/>
    </location>
</feature>
<dbReference type="Gene3D" id="1.20.50.20">
    <property type="entry name" value="DnaG, RNA polymerase domain, helical bundle"/>
    <property type="match status" value="1"/>
</dbReference>
<keyword evidence="5 12" id="KW-0235">DNA replication</keyword>
<protein>
    <recommendedName>
        <fullName evidence="12 13">DNA primase</fullName>
        <ecNumber evidence="12">2.7.7.101</ecNumber>
    </recommendedName>
</protein>
<evidence type="ECO:0000256" key="9">
    <source>
        <dbReference type="ARBA" id="ARBA00022842"/>
    </source>
</evidence>
<dbReference type="PANTHER" id="PTHR30313:SF2">
    <property type="entry name" value="DNA PRIMASE"/>
    <property type="match status" value="1"/>
</dbReference>
<comment type="caution">
    <text evidence="16">The sequence shown here is derived from an EMBL/GenBank/DDBJ whole genome shotgun (WGS) entry which is preliminary data.</text>
</comment>
<dbReference type="Proteomes" id="UP000287823">
    <property type="component" value="Unassembled WGS sequence"/>
</dbReference>
<keyword evidence="11 12" id="KW-0804">Transcription</keyword>
<keyword evidence="6 12" id="KW-0479">Metal-binding</keyword>
<comment type="function">
    <text evidence="12 13">RNA polymerase that catalyzes the synthesis of short RNA molecules used as primers for DNA polymerase during DNA replication.</text>
</comment>
<keyword evidence="8 12" id="KW-0862">Zinc</keyword>
<dbReference type="Pfam" id="PF08278">
    <property type="entry name" value="DnaG_DnaB_bind"/>
    <property type="match status" value="1"/>
</dbReference>
<keyword evidence="17" id="KW-1185">Reference proteome</keyword>
<evidence type="ECO:0000256" key="6">
    <source>
        <dbReference type="ARBA" id="ARBA00022723"/>
    </source>
</evidence>
<dbReference type="FunFam" id="3.40.1360.10:FF:000002">
    <property type="entry name" value="DNA primase"/>
    <property type="match status" value="1"/>
</dbReference>
<dbReference type="InterPro" id="IPR030846">
    <property type="entry name" value="DnaG_bac"/>
</dbReference>
<comment type="catalytic activity">
    <reaction evidence="12">
        <text>ssDNA + n NTP = ssDNA/pppN(pN)n-1 hybrid + (n-1) diphosphate.</text>
        <dbReference type="EC" id="2.7.7.101"/>
    </reaction>
</comment>
<dbReference type="GO" id="GO:0003677">
    <property type="term" value="F:DNA binding"/>
    <property type="evidence" value="ECO:0007669"/>
    <property type="project" value="UniProtKB-KW"/>
</dbReference>
<dbReference type="InterPro" id="IPR013173">
    <property type="entry name" value="DNA_primase_DnaG_DnaB-bd_dom"/>
</dbReference>
<dbReference type="InterPro" id="IPR013264">
    <property type="entry name" value="DNAG_N"/>
</dbReference>
<dbReference type="InterPro" id="IPR037068">
    <property type="entry name" value="DNA_primase_core_N_sf"/>
</dbReference>
<dbReference type="EMBL" id="PIPO01000005">
    <property type="protein sequence ID" value="RUO31073.1"/>
    <property type="molecule type" value="Genomic_DNA"/>
</dbReference>
<evidence type="ECO:0000256" key="12">
    <source>
        <dbReference type="HAMAP-Rule" id="MF_00974"/>
    </source>
</evidence>
<dbReference type="HAMAP" id="MF_00974">
    <property type="entry name" value="DNA_primase_DnaG"/>
    <property type="match status" value="1"/>
</dbReference>
<evidence type="ECO:0000256" key="5">
    <source>
        <dbReference type="ARBA" id="ARBA00022705"/>
    </source>
</evidence>
<comment type="similarity">
    <text evidence="12 13">Belongs to the DnaG primase family.</text>
</comment>
<dbReference type="InterPro" id="IPR006295">
    <property type="entry name" value="DNA_primase_DnaG"/>
</dbReference>
<dbReference type="Gene3D" id="3.90.980.10">
    <property type="entry name" value="DNA primase, catalytic core, N-terminal domain"/>
    <property type="match status" value="1"/>
</dbReference>
<dbReference type="SMART" id="SM00400">
    <property type="entry name" value="ZnF_CHCC"/>
    <property type="match status" value="1"/>
</dbReference>
<sequence>MAGLIPKDFIQDLIARADVVEVVDSRVRLKKAGRNYQACCPFHNEKSPSFTVAPDKQFYHCFGCGAHGNAIDFIMEYDGLDFPDAVEELASMMGVEVPREQGSGTGKPVDKQQQADDYALMESCARFFAQQLRSHPQKDRVISYLKGRGLSGETVKAFDIGYAPDDWDAVLKQFGGNKSVQQQLLSLKLITENDRGRRYDFFRDRIMFPIRDRRGRVVGFGGRVLDQGEPKYLNSPETRIFHKGRELYGFWQVKQAHKQIESVVLVEGYMDVVALAQHGVTNAVASLGTAATSDHLQLLFRHSPVVVCCFDGDRAGRDAAWRAMENALPLLKDGVDMRFLFLPDGEDPDSLVQREGQAGFEKQLKNARPLTDYFFDHLKTLHDIGTSAGRTGLAGQAESLIERVLSDNFKAELRTQLNTLLGRNAEVESLSLKKAVTGSTKRTAASTSKQMTPVLRAMGLLVQYPYLGKTVAVHDELVDLNMDGAKIFVALHKQCHEKDLSTAQLMESWRDTRYADSLRRLASWQHGVLEENVEKEFGETYLFLIDSYLEQRLQVLQSLSGEQLTREKLTEIEQLLKLLKGR</sequence>
<dbReference type="SUPFAM" id="SSF117023">
    <property type="entry name" value="DNA primase DnaG, C-terminal domain"/>
    <property type="match status" value="1"/>
</dbReference>
<dbReference type="InterPro" id="IPR002694">
    <property type="entry name" value="Znf_CHC2"/>
</dbReference>
<evidence type="ECO:0000256" key="3">
    <source>
        <dbReference type="ARBA" id="ARBA00022679"/>
    </source>
</evidence>
<dbReference type="Gene3D" id="3.90.580.10">
    <property type="entry name" value="Zinc finger, CHC2-type domain"/>
    <property type="match status" value="1"/>
</dbReference>
<gene>
    <name evidence="12" type="primary">dnaG</name>
    <name evidence="16" type="ORF">CWE14_11250</name>
</gene>
<name>A0A432WDV8_9GAMM</name>
<evidence type="ECO:0000256" key="7">
    <source>
        <dbReference type="ARBA" id="ARBA00022771"/>
    </source>
</evidence>
<evidence type="ECO:0000313" key="17">
    <source>
        <dbReference type="Proteomes" id="UP000287823"/>
    </source>
</evidence>
<dbReference type="AlphaFoldDB" id="A0A432WDV8"/>
<dbReference type="InterPro" id="IPR036977">
    <property type="entry name" value="DNA_primase_Znf_CHC2"/>
</dbReference>
<dbReference type="SMART" id="SM00493">
    <property type="entry name" value="TOPRIM"/>
    <property type="match status" value="1"/>
</dbReference>
<dbReference type="PANTHER" id="PTHR30313">
    <property type="entry name" value="DNA PRIMASE"/>
    <property type="match status" value="1"/>
</dbReference>
<evidence type="ECO:0000256" key="8">
    <source>
        <dbReference type="ARBA" id="ARBA00022833"/>
    </source>
</evidence>
<dbReference type="Pfam" id="PF08275">
    <property type="entry name" value="DNAG_N"/>
    <property type="match status" value="1"/>
</dbReference>
<dbReference type="GO" id="GO:1990077">
    <property type="term" value="C:primosome complex"/>
    <property type="evidence" value="ECO:0007669"/>
    <property type="project" value="UniProtKB-KW"/>
</dbReference>
<dbReference type="GO" id="GO:0006269">
    <property type="term" value="P:DNA replication, synthesis of primer"/>
    <property type="evidence" value="ECO:0007669"/>
    <property type="project" value="UniProtKB-UniRule"/>
</dbReference>
<comment type="domain">
    <text evidence="12">Contains an N-terminal zinc-binding domain, a central core domain that contains the primase activity, and a C-terminal DnaB-binding domain.</text>
</comment>
<dbReference type="Pfam" id="PF01807">
    <property type="entry name" value="Zn_ribbon_DnaG"/>
    <property type="match status" value="1"/>
</dbReference>
<dbReference type="EC" id="2.7.7.101" evidence="12"/>
<comment type="cofactor">
    <cofactor evidence="12 13 14">
        <name>Zn(2+)</name>
        <dbReference type="ChEBI" id="CHEBI:29105"/>
    </cofactor>
    <text evidence="12 13 14">Binds 1 zinc ion per monomer.</text>
</comment>
<dbReference type="GO" id="GO:0005737">
    <property type="term" value="C:cytoplasm"/>
    <property type="evidence" value="ECO:0007669"/>
    <property type="project" value="TreeGrafter"/>
</dbReference>
<evidence type="ECO:0000313" key="16">
    <source>
        <dbReference type="EMBL" id="RUO31073.1"/>
    </source>
</evidence>
<dbReference type="FunFam" id="3.90.980.10:FF:000001">
    <property type="entry name" value="DNA primase"/>
    <property type="match status" value="1"/>
</dbReference>
<keyword evidence="9" id="KW-0460">Magnesium</keyword>
<evidence type="ECO:0000256" key="14">
    <source>
        <dbReference type="PIRSR" id="PIRSR002811-1"/>
    </source>
</evidence>
<organism evidence="16 17">
    <name type="scientific">Aliidiomarina soli</name>
    <dbReference type="NCBI Taxonomy" id="1928574"/>
    <lineage>
        <taxon>Bacteria</taxon>
        <taxon>Pseudomonadati</taxon>
        <taxon>Pseudomonadota</taxon>
        <taxon>Gammaproteobacteria</taxon>
        <taxon>Alteromonadales</taxon>
        <taxon>Idiomarinaceae</taxon>
        <taxon>Aliidiomarina</taxon>
    </lineage>
</organism>
<reference evidence="16 17" key="1">
    <citation type="journal article" date="2011" name="Front. Microbiol.">
        <title>Genomic signatures of strain selection and enhancement in Bacillus atrophaeus var. globigii, a historical biowarfare simulant.</title>
        <authorList>
            <person name="Gibbons H.S."/>
            <person name="Broomall S.M."/>
            <person name="McNew L.A."/>
            <person name="Daligault H."/>
            <person name="Chapman C."/>
            <person name="Bruce D."/>
            <person name="Karavis M."/>
            <person name="Krepps M."/>
            <person name="McGregor P.A."/>
            <person name="Hong C."/>
            <person name="Park K.H."/>
            <person name="Akmal A."/>
            <person name="Feldman A."/>
            <person name="Lin J.S."/>
            <person name="Chang W.E."/>
            <person name="Higgs B.W."/>
            <person name="Demirev P."/>
            <person name="Lindquist J."/>
            <person name="Liem A."/>
            <person name="Fochler E."/>
            <person name="Read T.D."/>
            <person name="Tapia R."/>
            <person name="Johnson S."/>
            <person name="Bishop-Lilly K.A."/>
            <person name="Detter C."/>
            <person name="Han C."/>
            <person name="Sozhamannan S."/>
            <person name="Rosenzweig C.N."/>
            <person name="Skowronski E.W."/>
        </authorList>
    </citation>
    <scope>NUCLEOTIDE SEQUENCE [LARGE SCALE GENOMIC DNA]</scope>
    <source>
        <strain evidence="16 17">Y4G10-17</strain>
    </source>
</reference>
<keyword evidence="10 12" id="KW-0238">DNA-binding</keyword>
<dbReference type="InterPro" id="IPR016136">
    <property type="entry name" value="DNA_helicase_N/primase_C"/>
</dbReference>
<dbReference type="InterPro" id="IPR034151">
    <property type="entry name" value="TOPRIM_DnaG_bac"/>
</dbReference>
<evidence type="ECO:0000259" key="15">
    <source>
        <dbReference type="PROSITE" id="PS50880"/>
    </source>
</evidence>
<comment type="subunit">
    <text evidence="12">Monomer. Interacts with DnaB.</text>
</comment>
<proteinExistence type="inferred from homology"/>
<dbReference type="GO" id="GO:0003899">
    <property type="term" value="F:DNA-directed RNA polymerase activity"/>
    <property type="evidence" value="ECO:0007669"/>
    <property type="project" value="UniProtKB-UniRule"/>
</dbReference>
<evidence type="ECO:0000256" key="11">
    <source>
        <dbReference type="ARBA" id="ARBA00023163"/>
    </source>
</evidence>
<dbReference type="Gene3D" id="3.40.1360.10">
    <property type="match status" value="1"/>
</dbReference>
<dbReference type="FunFam" id="3.90.580.10:FF:000001">
    <property type="entry name" value="DNA primase"/>
    <property type="match status" value="1"/>
</dbReference>
<dbReference type="Gene3D" id="1.10.860.10">
    <property type="entry name" value="DNAb Helicase, Chain A"/>
    <property type="match status" value="1"/>
</dbReference>
<evidence type="ECO:0000256" key="1">
    <source>
        <dbReference type="ARBA" id="ARBA00022478"/>
    </source>
</evidence>
<dbReference type="NCBIfam" id="TIGR01391">
    <property type="entry name" value="dnaG"/>
    <property type="match status" value="1"/>
</dbReference>
<dbReference type="CDD" id="cd03364">
    <property type="entry name" value="TOPRIM_DnaG_primases"/>
    <property type="match status" value="1"/>
</dbReference>
<keyword evidence="7 12" id="KW-0863">Zinc-finger</keyword>
<evidence type="ECO:0000256" key="4">
    <source>
        <dbReference type="ARBA" id="ARBA00022695"/>
    </source>
</evidence>
<dbReference type="PROSITE" id="PS50880">
    <property type="entry name" value="TOPRIM"/>
    <property type="match status" value="1"/>
</dbReference>
<keyword evidence="3 12" id="KW-0808">Transferase</keyword>
<evidence type="ECO:0000256" key="10">
    <source>
        <dbReference type="ARBA" id="ARBA00023125"/>
    </source>
</evidence>
<dbReference type="RefSeq" id="WP_126799455.1">
    <property type="nucleotide sequence ID" value="NZ_PIPO01000005.1"/>
</dbReference>
<dbReference type="SMART" id="SM00766">
    <property type="entry name" value="DnaG_DnaB_bind"/>
    <property type="match status" value="1"/>
</dbReference>
<feature type="zinc finger region" description="CHC2-type" evidence="12 14">
    <location>
        <begin position="40"/>
        <end position="64"/>
    </location>
</feature>
<dbReference type="Pfam" id="PF13155">
    <property type="entry name" value="Toprim_2"/>
    <property type="match status" value="1"/>
</dbReference>
<dbReference type="InterPro" id="IPR006171">
    <property type="entry name" value="TOPRIM_dom"/>
</dbReference>
<dbReference type="SUPFAM" id="SSF56731">
    <property type="entry name" value="DNA primase core"/>
    <property type="match status" value="1"/>
</dbReference>
<dbReference type="SUPFAM" id="SSF57783">
    <property type="entry name" value="Zinc beta-ribbon"/>
    <property type="match status" value="1"/>
</dbReference>
<dbReference type="GO" id="GO:0008270">
    <property type="term" value="F:zinc ion binding"/>
    <property type="evidence" value="ECO:0007669"/>
    <property type="project" value="UniProtKB-UniRule"/>
</dbReference>
<keyword evidence="2 12" id="KW-0639">Primosome</keyword>
<dbReference type="PIRSF" id="PIRSF002811">
    <property type="entry name" value="DnaG"/>
    <property type="match status" value="1"/>
</dbReference>
<keyword evidence="1 12" id="KW-0240">DNA-directed RNA polymerase</keyword>
<accession>A0A432WDV8</accession>